<evidence type="ECO:0000256" key="1">
    <source>
        <dbReference type="SAM" id="Phobius"/>
    </source>
</evidence>
<protein>
    <recommendedName>
        <fullName evidence="2">DUF58 domain-containing protein</fullName>
    </recommendedName>
</protein>
<evidence type="ECO:0000259" key="2">
    <source>
        <dbReference type="Pfam" id="PF01882"/>
    </source>
</evidence>
<accession>A0A2T2XDA0</accession>
<dbReference type="Pfam" id="PF01882">
    <property type="entry name" value="DUF58"/>
    <property type="match status" value="1"/>
</dbReference>
<reference evidence="3 4" key="1">
    <citation type="journal article" date="2014" name="BMC Genomics">
        <title>Comparison of environmental and isolate Sulfobacillus genomes reveals diverse carbon, sulfur, nitrogen, and hydrogen metabolisms.</title>
        <authorList>
            <person name="Justice N.B."/>
            <person name="Norman A."/>
            <person name="Brown C.T."/>
            <person name="Singh A."/>
            <person name="Thomas B.C."/>
            <person name="Banfield J.F."/>
        </authorList>
    </citation>
    <scope>NUCLEOTIDE SEQUENCE [LARGE SCALE GENOMIC DNA]</scope>
    <source>
        <strain evidence="3">AMDSBA4</strain>
    </source>
</reference>
<keyword evidence="1" id="KW-0472">Membrane</keyword>
<keyword evidence="1" id="KW-0812">Transmembrane</keyword>
<dbReference type="InterPro" id="IPR002881">
    <property type="entry name" value="DUF58"/>
</dbReference>
<gene>
    <name evidence="3" type="ORF">C7B46_14315</name>
</gene>
<feature type="domain" description="DUF58" evidence="2">
    <location>
        <begin position="211"/>
        <end position="355"/>
    </location>
</feature>
<comment type="caution">
    <text evidence="3">The sequence shown here is derived from an EMBL/GenBank/DDBJ whole genome shotgun (WGS) entry which is preliminary data.</text>
</comment>
<dbReference type="PANTHER" id="PTHR34351">
    <property type="entry name" value="SLR1927 PROTEIN-RELATED"/>
    <property type="match status" value="1"/>
</dbReference>
<evidence type="ECO:0000313" key="3">
    <source>
        <dbReference type="EMBL" id="PSR32427.1"/>
    </source>
</evidence>
<dbReference type="Proteomes" id="UP000242972">
    <property type="component" value="Unassembled WGS sequence"/>
</dbReference>
<proteinExistence type="predicted"/>
<organism evidence="3 4">
    <name type="scientific">Sulfobacillus benefaciens</name>
    <dbReference type="NCBI Taxonomy" id="453960"/>
    <lineage>
        <taxon>Bacteria</taxon>
        <taxon>Bacillati</taxon>
        <taxon>Bacillota</taxon>
        <taxon>Clostridia</taxon>
        <taxon>Eubacteriales</taxon>
        <taxon>Clostridiales Family XVII. Incertae Sedis</taxon>
        <taxon>Sulfobacillus</taxon>
    </lineage>
</organism>
<feature type="transmembrane region" description="Helical" evidence="1">
    <location>
        <begin position="6"/>
        <end position="24"/>
    </location>
</feature>
<feature type="transmembrane region" description="Helical" evidence="1">
    <location>
        <begin position="29"/>
        <end position="48"/>
    </location>
</feature>
<sequence>MITQLWRNSGLVVLAIVIALAAILFHRPLMLVVAFFLMVITGLAEWMAGRTLTDIMLDHEVAQRIIEIGQTVSAEIVFENRMPWPIAHVSWENSLPEAVEVRGPGQVVANAPAHRQVISGQIHVGARQRVRVQYLLTGKARGRWMLGPAAIWFSDTFGFTRLYRDMPERIYLTVWPKRFALGRQFVTHHLMEGEVRGKIWDMPDPYRVLGIRPYVVGDPVRRLHPYASARAGRLMVKELQTVQNRRIELVVHPLTHAEHWMGIDVDRLEDLISLAASVVETSVTAGVEVGLTMSGSLPGYPYGYCHRPATGKPVLGEYLTALSWLQPSGAIRQLLVDRMTEMSRRVTTTSVVVLVCARWEPAVEPLLGSWRARGIRIVVITNGDLDARADQFAADIFHWREGRLSHG</sequence>
<name>A0A2T2XDA0_9FIRM</name>
<dbReference type="AlphaFoldDB" id="A0A2T2XDA0"/>
<dbReference type="EMBL" id="PXYW01000041">
    <property type="protein sequence ID" value="PSR32427.1"/>
    <property type="molecule type" value="Genomic_DNA"/>
</dbReference>
<evidence type="ECO:0000313" key="4">
    <source>
        <dbReference type="Proteomes" id="UP000242972"/>
    </source>
</evidence>
<keyword evidence="1" id="KW-1133">Transmembrane helix</keyword>